<reference evidence="3" key="1">
    <citation type="submission" date="2022-06" db="EMBL/GenBank/DDBJ databases">
        <title>Uncovering the hologenomic basis of an extraordinary plant invasion.</title>
        <authorList>
            <person name="Bieker V.C."/>
            <person name="Martin M.D."/>
            <person name="Gilbert T."/>
            <person name="Hodgins K."/>
            <person name="Battlay P."/>
            <person name="Petersen B."/>
            <person name="Wilson J."/>
        </authorList>
    </citation>
    <scope>NUCLEOTIDE SEQUENCE</scope>
    <source>
        <strain evidence="3">AA19_3_7</strain>
        <tissue evidence="3">Leaf</tissue>
    </source>
</reference>
<organism evidence="3 4">
    <name type="scientific">Ambrosia artemisiifolia</name>
    <name type="common">Common ragweed</name>
    <dbReference type="NCBI Taxonomy" id="4212"/>
    <lineage>
        <taxon>Eukaryota</taxon>
        <taxon>Viridiplantae</taxon>
        <taxon>Streptophyta</taxon>
        <taxon>Embryophyta</taxon>
        <taxon>Tracheophyta</taxon>
        <taxon>Spermatophyta</taxon>
        <taxon>Magnoliopsida</taxon>
        <taxon>eudicotyledons</taxon>
        <taxon>Gunneridae</taxon>
        <taxon>Pentapetalae</taxon>
        <taxon>asterids</taxon>
        <taxon>campanulids</taxon>
        <taxon>Asterales</taxon>
        <taxon>Asteraceae</taxon>
        <taxon>Asteroideae</taxon>
        <taxon>Heliantheae alliance</taxon>
        <taxon>Heliantheae</taxon>
        <taxon>Ambrosia</taxon>
    </lineage>
</organism>
<dbReference type="Gene3D" id="1.10.510.10">
    <property type="entry name" value="Transferase(Phosphotransferase) domain 1"/>
    <property type="match status" value="1"/>
</dbReference>
<evidence type="ECO:0000313" key="3">
    <source>
        <dbReference type="EMBL" id="KAI7740096.1"/>
    </source>
</evidence>
<dbReference type="PANTHER" id="PTHR31149:SF7">
    <property type="entry name" value="EXPRESSED PROTEIN"/>
    <property type="match status" value="1"/>
</dbReference>
<evidence type="ECO:0000259" key="2">
    <source>
        <dbReference type="Pfam" id="PF23197"/>
    </source>
</evidence>
<feature type="region of interest" description="Disordered" evidence="1">
    <location>
        <begin position="96"/>
        <end position="134"/>
    </location>
</feature>
<dbReference type="Gene3D" id="2.60.40.2700">
    <property type="match status" value="1"/>
</dbReference>
<feature type="compositionally biased region" description="Acidic residues" evidence="1">
    <location>
        <begin position="116"/>
        <end position="127"/>
    </location>
</feature>
<comment type="caution">
    <text evidence="3">The sequence shown here is derived from an EMBL/GenBank/DDBJ whole genome shotgun (WGS) entry which is preliminary data.</text>
</comment>
<name>A0AAD5GH16_AMBAR</name>
<gene>
    <name evidence="3" type="ORF">M8C21_026373</name>
</gene>
<evidence type="ECO:0000256" key="1">
    <source>
        <dbReference type="SAM" id="MobiDB-lite"/>
    </source>
</evidence>
<proteinExistence type="predicted"/>
<dbReference type="InterPro" id="IPR056284">
    <property type="entry name" value="AIR9-like_A9"/>
</dbReference>
<dbReference type="PANTHER" id="PTHR31149">
    <property type="entry name" value="EXPRESSED PROTEIN"/>
    <property type="match status" value="1"/>
</dbReference>
<dbReference type="GO" id="GO:0005886">
    <property type="term" value="C:plasma membrane"/>
    <property type="evidence" value="ECO:0007669"/>
    <property type="project" value="TreeGrafter"/>
</dbReference>
<feature type="domain" description="AIR9-like A9" evidence="2">
    <location>
        <begin position="139"/>
        <end position="192"/>
    </location>
</feature>
<sequence length="316" mass="36493">MWRRCYNEKRLDEIILPGLKGQMDPRSVKLFSAIAHRCIRRAREERPTMAEIVKQLELSLEQQEVYENTPQSSRNDHRLKFESSIRRYVYYDNRTNNTHQDQADDDYSDQPPPVIDGDDSYDSEDSEGGPGIRGFQIVGEQNQDWVRHYGDGTREYIDGATNPEYVVTADDVGQLIAVECIPMDDRGRQGEILRLFANSQKKITCDPEMQQEIDNNISAGQALFSVLLLMDSSESWVQTTFSLTLFKYQIIINGMLDIFMDEKYSRDLSIKIPVGSPPQFSLAHPSGSSHAFRFHDFRTRDTFVLTMRMFQSKVFC</sequence>
<keyword evidence="4" id="KW-1185">Reference proteome</keyword>
<protein>
    <recommendedName>
        <fullName evidence="2">AIR9-like A9 domain-containing protein</fullName>
    </recommendedName>
</protein>
<dbReference type="Proteomes" id="UP001206925">
    <property type="component" value="Unassembled WGS sequence"/>
</dbReference>
<accession>A0AAD5GH16</accession>
<evidence type="ECO:0000313" key="4">
    <source>
        <dbReference type="Proteomes" id="UP001206925"/>
    </source>
</evidence>
<dbReference type="Pfam" id="PF23197">
    <property type="entry name" value="IG_AIR9"/>
    <property type="match status" value="1"/>
</dbReference>
<dbReference type="AlphaFoldDB" id="A0AAD5GH16"/>
<dbReference type="EMBL" id="JAMZMK010008514">
    <property type="protein sequence ID" value="KAI7740096.1"/>
    <property type="molecule type" value="Genomic_DNA"/>
</dbReference>